<dbReference type="InterPro" id="IPR001387">
    <property type="entry name" value="Cro/C1-type_HTH"/>
</dbReference>
<sequence>MLCSTTSILTSVDGFVKLSVEILFKVSYNRDQEDNAVDETQTFGKLIRQARKDRGYSQRELAGLLGVDFTYLSKLENDRADYAPKEEVIRGLARNLGIDEEELIFLAGRIPHHYENFLKQNNREITALFRRLQENPNFAKQVFDAASGKDK</sequence>
<dbReference type="Pfam" id="PF12844">
    <property type="entry name" value="HTH_19"/>
    <property type="match status" value="1"/>
</dbReference>
<dbReference type="AlphaFoldDB" id="A0A9P1KAN8"/>
<keyword evidence="3" id="KW-1185">Reference proteome</keyword>
<dbReference type="PROSITE" id="PS50943">
    <property type="entry name" value="HTH_CROC1"/>
    <property type="match status" value="1"/>
</dbReference>
<dbReference type="Gene3D" id="1.10.260.40">
    <property type="entry name" value="lambda repressor-like DNA-binding domains"/>
    <property type="match status" value="1"/>
</dbReference>
<proteinExistence type="predicted"/>
<dbReference type="SMART" id="SM00530">
    <property type="entry name" value="HTH_XRE"/>
    <property type="match status" value="1"/>
</dbReference>
<protein>
    <submittedName>
        <fullName evidence="2">Transcriptional regulator, XRE family</fullName>
    </submittedName>
</protein>
<dbReference type="EMBL" id="FO818640">
    <property type="protein sequence ID" value="CDM92793.1"/>
    <property type="molecule type" value="Genomic_DNA"/>
</dbReference>
<dbReference type="Proteomes" id="UP000032946">
    <property type="component" value="Chromosome"/>
</dbReference>
<feature type="domain" description="HTH cro/C1-type" evidence="1">
    <location>
        <begin position="47"/>
        <end position="103"/>
    </location>
</feature>
<reference evidence="2 3" key="1">
    <citation type="submission" date="2014-02" db="EMBL/GenBank/DDBJ databases">
        <authorList>
            <person name="Genoscope - CEA"/>
        </authorList>
    </citation>
    <scope>NUCLEOTIDE SEQUENCE [LARGE SCALE GENOMIC DNA]</scope>
    <source>
        <strain evidence="2 3">PCC 8005</strain>
    </source>
</reference>
<dbReference type="CDD" id="cd00093">
    <property type="entry name" value="HTH_XRE"/>
    <property type="match status" value="1"/>
</dbReference>
<dbReference type="GO" id="GO:0003677">
    <property type="term" value="F:DNA binding"/>
    <property type="evidence" value="ECO:0007669"/>
    <property type="project" value="InterPro"/>
</dbReference>
<gene>
    <name evidence="2" type="ORF">ARTHRO_10466</name>
</gene>
<dbReference type="SUPFAM" id="SSF47413">
    <property type="entry name" value="lambda repressor-like DNA-binding domains"/>
    <property type="match status" value="1"/>
</dbReference>
<evidence type="ECO:0000259" key="1">
    <source>
        <dbReference type="PROSITE" id="PS50943"/>
    </source>
</evidence>
<name>A0A9P1KAN8_9CYAN</name>
<dbReference type="InterPro" id="IPR010982">
    <property type="entry name" value="Lambda_DNA-bd_dom_sf"/>
</dbReference>
<evidence type="ECO:0000313" key="2">
    <source>
        <dbReference type="EMBL" id="CDM92793.1"/>
    </source>
</evidence>
<evidence type="ECO:0000313" key="3">
    <source>
        <dbReference type="Proteomes" id="UP000032946"/>
    </source>
</evidence>
<accession>A0A9P1KAN8</accession>
<organism evidence="2 3">
    <name type="scientific">Limnospira indica PCC 8005</name>
    <dbReference type="NCBI Taxonomy" id="376219"/>
    <lineage>
        <taxon>Bacteria</taxon>
        <taxon>Bacillati</taxon>
        <taxon>Cyanobacteriota</taxon>
        <taxon>Cyanophyceae</taxon>
        <taxon>Oscillatoriophycideae</taxon>
        <taxon>Oscillatoriales</taxon>
        <taxon>Sirenicapillariaceae</taxon>
        <taxon>Limnospira</taxon>
    </lineage>
</organism>